<dbReference type="EMBL" id="JAEEGB010000026">
    <property type="protein sequence ID" value="MBI6874379.1"/>
    <property type="molecule type" value="Genomic_DNA"/>
</dbReference>
<reference evidence="1" key="1">
    <citation type="submission" date="2020-12" db="EMBL/GenBank/DDBJ databases">
        <title>Clostridium thailandense sp. nov., a novel acetogenic bacterium isolated from peat land soil in Thailand.</title>
        <authorList>
            <person name="Chaikitkaew S."/>
            <person name="Birkeland N.K."/>
        </authorList>
    </citation>
    <scope>NUCLEOTIDE SEQUENCE</scope>
    <source>
        <strain evidence="1">DSM 17425</strain>
    </source>
</reference>
<dbReference type="Pfam" id="PF02288">
    <property type="entry name" value="Dehydratase_MU"/>
    <property type="match status" value="1"/>
</dbReference>
<dbReference type="Gene3D" id="3.40.50.10150">
    <property type="entry name" value="B12-dependent dehydatase associated subunit"/>
    <property type="match status" value="1"/>
</dbReference>
<dbReference type="RefSeq" id="WP_211143767.1">
    <property type="nucleotide sequence ID" value="NZ_JAEEGB010000026.1"/>
</dbReference>
<evidence type="ECO:0000313" key="1">
    <source>
        <dbReference type="EMBL" id="MBI6874379.1"/>
    </source>
</evidence>
<dbReference type="InterPro" id="IPR010254">
    <property type="entry name" value="B12-dep_deHydtase_bsu"/>
</dbReference>
<dbReference type="Proteomes" id="UP000622687">
    <property type="component" value="Unassembled WGS sequence"/>
</dbReference>
<accession>A0A934M2G3</accession>
<sequence length="142" mass="16393">MIGMSMESPSIFVYVNSSEESLLKEILAGIEEEGIPYDIKKADLKETNMLRDIHSASEQSRMGIAIGVVNNRVILHYNKLREEKPLVNITLNPYDKEKARKIGCNAARLYKVMPFKDLKDTENELYIRIRDTVEKVLKQMKF</sequence>
<dbReference type="InterPro" id="IPR003208">
    <property type="entry name" value="Dehydtase/Dehydtase_re"/>
</dbReference>
<name>A0A934M2G3_9CLOT</name>
<gene>
    <name evidence="1" type="ORF">I6U51_17035</name>
</gene>
<protein>
    <submittedName>
        <fullName evidence="1">Glycerol dehydratase reactivase beta/small subunit family protein</fullName>
    </submittedName>
</protein>
<evidence type="ECO:0000313" key="2">
    <source>
        <dbReference type="Proteomes" id="UP000622687"/>
    </source>
</evidence>
<keyword evidence="2" id="KW-1185">Reference proteome</keyword>
<organism evidence="1 2">
    <name type="scientific">Clostridium aciditolerans</name>
    <dbReference type="NCBI Taxonomy" id="339861"/>
    <lineage>
        <taxon>Bacteria</taxon>
        <taxon>Bacillati</taxon>
        <taxon>Bacillota</taxon>
        <taxon>Clostridia</taxon>
        <taxon>Eubacteriales</taxon>
        <taxon>Clostridiaceae</taxon>
        <taxon>Clostridium</taxon>
    </lineage>
</organism>
<proteinExistence type="predicted"/>
<dbReference type="SUPFAM" id="SSF52968">
    <property type="entry name" value="B12-dependent dehydatase associated subunit"/>
    <property type="match status" value="1"/>
</dbReference>
<comment type="caution">
    <text evidence="1">The sequence shown here is derived from an EMBL/GenBank/DDBJ whole genome shotgun (WGS) entry which is preliminary data.</text>
</comment>
<dbReference type="AlphaFoldDB" id="A0A934M2G3"/>